<feature type="region of interest" description="Disordered" evidence="8">
    <location>
        <begin position="772"/>
        <end position="876"/>
    </location>
</feature>
<feature type="compositionally biased region" description="Basic and acidic residues" evidence="8">
    <location>
        <begin position="405"/>
        <end position="414"/>
    </location>
</feature>
<evidence type="ECO:0000256" key="2">
    <source>
        <dbReference type="ARBA" id="ARBA00009085"/>
    </source>
</evidence>
<evidence type="ECO:0000256" key="1">
    <source>
        <dbReference type="ARBA" id="ARBA00000707"/>
    </source>
</evidence>
<feature type="domain" description="Rhodanese" evidence="9">
    <location>
        <begin position="515"/>
        <end position="645"/>
    </location>
</feature>
<dbReference type="PANTHER" id="PTHR21646:SF95">
    <property type="entry name" value="UBIQUITIN CARBOXYL-TERMINAL HYDROLASE 4-RELATED"/>
    <property type="match status" value="1"/>
</dbReference>
<evidence type="ECO:0000256" key="7">
    <source>
        <dbReference type="ARBA" id="ARBA00022807"/>
    </source>
</evidence>
<evidence type="ECO:0000256" key="6">
    <source>
        <dbReference type="ARBA" id="ARBA00022801"/>
    </source>
</evidence>
<proteinExistence type="inferred from homology"/>
<feature type="compositionally biased region" description="Pro residues" evidence="8">
    <location>
        <begin position="836"/>
        <end position="863"/>
    </location>
</feature>
<dbReference type="SMART" id="SM00450">
    <property type="entry name" value="RHOD"/>
    <property type="match status" value="1"/>
</dbReference>
<dbReference type="CDD" id="cd02674">
    <property type="entry name" value="Peptidase_C19R"/>
    <property type="match status" value="1"/>
</dbReference>
<feature type="compositionally biased region" description="Polar residues" evidence="8">
    <location>
        <begin position="339"/>
        <end position="350"/>
    </location>
</feature>
<evidence type="ECO:0000313" key="12">
    <source>
        <dbReference type="Proteomes" id="UP000193467"/>
    </source>
</evidence>
<dbReference type="Gene3D" id="1.20.58.80">
    <property type="entry name" value="Phosphotransferase system, lactose/cellobiose-type IIA subunit"/>
    <property type="match status" value="1"/>
</dbReference>
<feature type="compositionally biased region" description="Low complexity" evidence="8">
    <location>
        <begin position="789"/>
        <end position="799"/>
    </location>
</feature>
<dbReference type="InParanoid" id="A0A1Y2FXY5"/>
<sequence>MDKSKERQPTPLAQLKEQSIRKIGPAHEYSIRSWINAARDSFERAASSWRGGEGDSAQLEDAFISFRRGAHLLNQAKTHPGWAQRSAQDKELYSRVLLLASDASKSQEEIKLRLEQREADWIKRHGKIEVASVASTSRAAAQANGSSTPAATSSAGSGRTGALNGGSSSRSAPTDERPAVSPPLNSIEDRLAALRARGVETTSALSRPAAPRPTNPPPVAYVPPPAVSTSSPRQAALRAPGSPPIPRKPESLQGRSPPPSPKARVKGDFVDDSAVQRTGSAPPAIPRSESGGSDVFAGMGLQLNQALSNGGAEDARTGGSRRGSESADGPTSPYEQVASLPSPTAFTNFFPSIDDFEKTVPGGSSSNGDFAFPSVPSSLPSSSPTQGVRSSLPPPPRPFELDTGDFDREQKERSAAAALLGGASMARSSSSEVALASRRSDLPSSLVPGGGSQPSSTSYATSTSTPPTVNATPSRSPLPPPPVSASQNFSIPFTAEVSPTALYSYLVTAQAEAGKGPRVLLLDVRSRDEYDRGRVMGESVCLEPVVIRPGISSSGLESALSLSPKHEQALFAARNCYDMVVIYDRASLTTPNAEPPSTSPEAQHVLWTLNSAIYEREFYKSLKRQPVLLKGGWEAWEKYVGVKGIVRDGEAPAAVEGARRRTSLDEFGQLEAKKAHRKASIVPGGGPSGASLVKNPSAVPLGSPYGQPTSSSNGSYFPPASTYTSNYSSSSNSLASSGVISPRLAMPPTAAQRSGSIPSFDAYSSTSSFSASTTLYGQHPQQPHINGMSSYTSPSYTSAPPLPLTRSGFGEGHDKSPQSFTSYPRPSIDYPQLQPRAPPPVSQATRPPPLPAAPLARPPPVQPAPQRSNSSFNGLHQVSSYSSARSQFPTDLNFNDNSIGLTGLKNLGNTCYMNSTIQCLSATIPFARYFKDRSYKRDINTVNPLGTRGALADAVAELIRAIWAQQYTFLSPVTFRENICRVAPQFRGSDQHDAQEFLGFLLDGLHEDLNYVVKKPKPIEMTPDREHDLETLPPQIMSDREWEIYRMRNDSFVVQCFQGQFRNQLKCLTCGKTSTTYNTFMPLSIPIPSGRGLTRASLEDCIKAFVREEILDKDDAWFCPRCKTNRKASKRLTLSRLPPILVIHLKRFSFKGPFSDKIETQVQYPLSGLDLTSYLPPPLFDKRGPPPSSSTKGNVYDLFAVTNHYGNLSSGHYTAFVRSGREWHNIGDSKCTQVDPRVVESAKSAYILYYALR</sequence>
<keyword evidence="7" id="KW-0788">Thiol protease</keyword>
<dbReference type="EMBL" id="MCGR01000012">
    <property type="protein sequence ID" value="ORY88036.1"/>
    <property type="molecule type" value="Genomic_DNA"/>
</dbReference>
<evidence type="ECO:0000313" key="11">
    <source>
        <dbReference type="EMBL" id="ORY88036.1"/>
    </source>
</evidence>
<dbReference type="GO" id="GO:0016579">
    <property type="term" value="P:protein deubiquitination"/>
    <property type="evidence" value="ECO:0007669"/>
    <property type="project" value="InterPro"/>
</dbReference>
<evidence type="ECO:0000256" key="8">
    <source>
        <dbReference type="SAM" id="MobiDB-lite"/>
    </source>
</evidence>
<gene>
    <name evidence="11" type="ORF">BCR35DRAFT_30267</name>
</gene>
<dbReference type="GO" id="GO:0004843">
    <property type="term" value="F:cysteine-type deubiquitinase activity"/>
    <property type="evidence" value="ECO:0007669"/>
    <property type="project" value="UniProtKB-EC"/>
</dbReference>
<dbReference type="Proteomes" id="UP000193467">
    <property type="component" value="Unassembled WGS sequence"/>
</dbReference>
<evidence type="ECO:0000259" key="10">
    <source>
        <dbReference type="PROSITE" id="PS50235"/>
    </source>
</evidence>
<keyword evidence="6" id="KW-0378">Hydrolase</keyword>
<dbReference type="InterPro" id="IPR028889">
    <property type="entry name" value="USP"/>
</dbReference>
<feature type="compositionally biased region" description="Pro residues" evidence="8">
    <location>
        <begin position="210"/>
        <end position="226"/>
    </location>
</feature>
<keyword evidence="5" id="KW-0833">Ubl conjugation pathway</keyword>
<dbReference type="InterPro" id="IPR036873">
    <property type="entry name" value="Rhodanese-like_dom_sf"/>
</dbReference>
<feature type="compositionally biased region" description="Polar residues" evidence="8">
    <location>
        <begin position="775"/>
        <end position="788"/>
    </location>
</feature>
<feature type="region of interest" description="Disordered" evidence="8">
    <location>
        <begin position="677"/>
        <end position="714"/>
    </location>
</feature>
<comment type="similarity">
    <text evidence="2">Belongs to the peptidase C19 family.</text>
</comment>
<dbReference type="EC" id="3.4.19.12" evidence="3"/>
<feature type="region of interest" description="Disordered" evidence="8">
    <location>
        <begin position="199"/>
        <end position="484"/>
    </location>
</feature>
<evidence type="ECO:0000256" key="4">
    <source>
        <dbReference type="ARBA" id="ARBA00022670"/>
    </source>
</evidence>
<dbReference type="InterPro" id="IPR001394">
    <property type="entry name" value="Peptidase_C19_UCH"/>
</dbReference>
<dbReference type="InterPro" id="IPR038765">
    <property type="entry name" value="Papain-like_cys_pep_sf"/>
</dbReference>
<feature type="compositionally biased region" description="Low complexity" evidence="8">
    <location>
        <begin position="454"/>
        <end position="468"/>
    </location>
</feature>
<dbReference type="OrthoDB" id="292964at2759"/>
<dbReference type="SUPFAM" id="SSF52821">
    <property type="entry name" value="Rhodanese/Cell cycle control phosphatase"/>
    <property type="match status" value="1"/>
</dbReference>
<dbReference type="InterPro" id="IPR050185">
    <property type="entry name" value="Ub_carboxyl-term_hydrolase"/>
</dbReference>
<feature type="region of interest" description="Disordered" evidence="8">
    <location>
        <begin position="140"/>
        <end position="186"/>
    </location>
</feature>
<feature type="compositionally biased region" description="Low complexity" evidence="8">
    <location>
        <begin position="373"/>
        <end position="384"/>
    </location>
</feature>
<dbReference type="PROSITE" id="PS50235">
    <property type="entry name" value="USP_3"/>
    <property type="match status" value="1"/>
</dbReference>
<name>A0A1Y2FXY5_9BASI</name>
<dbReference type="PROSITE" id="PS00972">
    <property type="entry name" value="USP_1"/>
    <property type="match status" value="1"/>
</dbReference>
<organism evidence="11 12">
    <name type="scientific">Leucosporidium creatinivorum</name>
    <dbReference type="NCBI Taxonomy" id="106004"/>
    <lineage>
        <taxon>Eukaryota</taxon>
        <taxon>Fungi</taxon>
        <taxon>Dikarya</taxon>
        <taxon>Basidiomycota</taxon>
        <taxon>Pucciniomycotina</taxon>
        <taxon>Microbotryomycetes</taxon>
        <taxon>Leucosporidiales</taxon>
        <taxon>Leucosporidium</taxon>
    </lineage>
</organism>
<evidence type="ECO:0000256" key="3">
    <source>
        <dbReference type="ARBA" id="ARBA00012759"/>
    </source>
</evidence>
<dbReference type="GO" id="GO:0006508">
    <property type="term" value="P:proteolysis"/>
    <property type="evidence" value="ECO:0007669"/>
    <property type="project" value="UniProtKB-KW"/>
</dbReference>
<dbReference type="AlphaFoldDB" id="A0A1Y2FXY5"/>
<evidence type="ECO:0000259" key="9">
    <source>
        <dbReference type="PROSITE" id="PS50206"/>
    </source>
</evidence>
<dbReference type="InterPro" id="IPR001763">
    <property type="entry name" value="Rhodanese-like_dom"/>
</dbReference>
<keyword evidence="12" id="KW-1185">Reference proteome</keyword>
<dbReference type="PROSITE" id="PS50206">
    <property type="entry name" value="RHODANESE_3"/>
    <property type="match status" value="1"/>
</dbReference>
<comment type="caution">
    <text evidence="11">The sequence shown here is derived from an EMBL/GenBank/DDBJ whole genome shotgun (WGS) entry which is preliminary data.</text>
</comment>
<keyword evidence="4" id="KW-0645">Protease</keyword>
<dbReference type="Pfam" id="PF00443">
    <property type="entry name" value="UCH"/>
    <property type="match status" value="1"/>
</dbReference>
<evidence type="ECO:0000256" key="5">
    <source>
        <dbReference type="ARBA" id="ARBA00022786"/>
    </source>
</evidence>
<feature type="domain" description="USP" evidence="10">
    <location>
        <begin position="902"/>
        <end position="1253"/>
    </location>
</feature>
<dbReference type="Gene3D" id="3.40.250.10">
    <property type="entry name" value="Rhodanese-like domain"/>
    <property type="match status" value="1"/>
</dbReference>
<reference evidence="11 12" key="1">
    <citation type="submission" date="2016-07" db="EMBL/GenBank/DDBJ databases">
        <title>Pervasive Adenine N6-methylation of Active Genes in Fungi.</title>
        <authorList>
            <consortium name="DOE Joint Genome Institute"/>
            <person name="Mondo S.J."/>
            <person name="Dannebaum R.O."/>
            <person name="Kuo R.C."/>
            <person name="Labutti K."/>
            <person name="Haridas S."/>
            <person name="Kuo A."/>
            <person name="Salamov A."/>
            <person name="Ahrendt S.R."/>
            <person name="Lipzen A."/>
            <person name="Sullivan W."/>
            <person name="Andreopoulos W.B."/>
            <person name="Clum A."/>
            <person name="Lindquist E."/>
            <person name="Daum C."/>
            <person name="Ramamoorthy G.K."/>
            <person name="Gryganskyi A."/>
            <person name="Culley D."/>
            <person name="Magnuson J.K."/>
            <person name="James T.Y."/>
            <person name="O'Malley M.A."/>
            <person name="Stajich J.E."/>
            <person name="Spatafora J.W."/>
            <person name="Visel A."/>
            <person name="Grigoriev I.V."/>
        </authorList>
    </citation>
    <scope>NUCLEOTIDE SEQUENCE [LARGE SCALE GENOMIC DNA]</scope>
    <source>
        <strain evidence="11 12">62-1032</strain>
    </source>
</reference>
<dbReference type="PROSITE" id="PS00973">
    <property type="entry name" value="USP_2"/>
    <property type="match status" value="1"/>
</dbReference>
<feature type="compositionally biased region" description="Low complexity" evidence="8">
    <location>
        <begin position="140"/>
        <end position="162"/>
    </location>
</feature>
<protein>
    <recommendedName>
        <fullName evidence="3">ubiquitinyl hydrolase 1</fullName>
        <ecNumber evidence="3">3.4.19.12</ecNumber>
    </recommendedName>
</protein>
<accession>A0A1Y2FXY5</accession>
<dbReference type="SUPFAM" id="SSF54001">
    <property type="entry name" value="Cysteine proteinases"/>
    <property type="match status" value="1"/>
</dbReference>
<dbReference type="PANTHER" id="PTHR21646">
    <property type="entry name" value="UBIQUITIN CARBOXYL-TERMINAL HYDROLASE"/>
    <property type="match status" value="1"/>
</dbReference>
<comment type="catalytic activity">
    <reaction evidence="1">
        <text>Thiol-dependent hydrolysis of ester, thioester, amide, peptide and isopeptide bonds formed by the C-terminal Gly of ubiquitin (a 76-residue protein attached to proteins as an intracellular targeting signal).</text>
        <dbReference type="EC" id="3.4.19.12"/>
    </reaction>
</comment>
<dbReference type="Gene3D" id="3.90.70.10">
    <property type="entry name" value="Cysteine proteinases"/>
    <property type="match status" value="1"/>
</dbReference>
<feature type="compositionally biased region" description="Low complexity" evidence="8">
    <location>
        <begin position="415"/>
        <end position="431"/>
    </location>
</feature>
<dbReference type="InterPro" id="IPR018200">
    <property type="entry name" value="USP_CS"/>
</dbReference>
<dbReference type="STRING" id="106004.A0A1Y2FXY5"/>